<comment type="catalytic activity">
    <reaction evidence="3">
        <text>(R)-4'-phosphopantothenate + L-cysteine + CTP = N-[(R)-4-phosphopantothenoyl]-L-cysteine + CMP + diphosphate + H(+)</text>
        <dbReference type="Rhea" id="RHEA:19397"/>
        <dbReference type="ChEBI" id="CHEBI:10986"/>
        <dbReference type="ChEBI" id="CHEBI:15378"/>
        <dbReference type="ChEBI" id="CHEBI:33019"/>
        <dbReference type="ChEBI" id="CHEBI:35235"/>
        <dbReference type="ChEBI" id="CHEBI:37563"/>
        <dbReference type="ChEBI" id="CHEBI:59458"/>
        <dbReference type="ChEBI" id="CHEBI:60377"/>
        <dbReference type="EC" id="6.3.2.5"/>
    </reaction>
</comment>
<protein>
    <recommendedName>
        <fullName evidence="3">Coenzyme A biosynthesis bifunctional protein CoaBC</fullName>
        <ecNumber evidence="3">4.1.1.36</ecNumber>
        <ecNumber evidence="3">6.3.2.5</ecNumber>
    </recommendedName>
    <alternativeName>
        <fullName evidence="3">DNA/pantothenate metabolism flavoprotein</fullName>
    </alternativeName>
</protein>
<name>A0A1F5Z6F1_9BACT</name>
<comment type="similarity">
    <text evidence="3">In the N-terminal section; belongs to the HFCD (homo-oligomeric flavin containing Cys decarboxylase) superfamily.</text>
</comment>
<comment type="caution">
    <text evidence="6">The sequence shown here is derived from an EMBL/GenBank/DDBJ whole genome shotgun (WGS) entry which is preliminary data.</text>
</comment>
<dbReference type="GO" id="GO:0015941">
    <property type="term" value="P:pantothenate catabolic process"/>
    <property type="evidence" value="ECO:0007669"/>
    <property type="project" value="InterPro"/>
</dbReference>
<dbReference type="InterPro" id="IPR035929">
    <property type="entry name" value="CoaB-like_sf"/>
</dbReference>
<feature type="domain" description="DNA/pantothenate metabolism flavoprotein C-terminal" evidence="5">
    <location>
        <begin position="193"/>
        <end position="403"/>
    </location>
</feature>
<dbReference type="Proteomes" id="UP000177354">
    <property type="component" value="Unassembled WGS sequence"/>
</dbReference>
<dbReference type="SUPFAM" id="SSF102645">
    <property type="entry name" value="CoaB-like"/>
    <property type="match status" value="1"/>
</dbReference>
<dbReference type="EC" id="4.1.1.36" evidence="3"/>
<dbReference type="PANTHER" id="PTHR14359:SF6">
    <property type="entry name" value="PHOSPHOPANTOTHENOYLCYSTEINE DECARBOXYLASE"/>
    <property type="match status" value="1"/>
</dbReference>
<organism evidence="6 7">
    <name type="scientific">Candidatus Gottesmanbacteria bacterium RIFCSPHIGHO2_01_FULL_40_15</name>
    <dbReference type="NCBI Taxonomy" id="1798376"/>
    <lineage>
        <taxon>Bacteria</taxon>
        <taxon>Candidatus Gottesmaniibacteriota</taxon>
    </lineage>
</organism>
<keyword evidence="2 3" id="KW-0456">Lyase</keyword>
<comment type="function">
    <text evidence="3">Catalyzes two steps in the biosynthesis of coenzyme A. In the first step cysteine is conjugated to 4'-phosphopantothenate to form 4-phosphopantothenoylcysteine, in the latter compound is decarboxylated to form 4'-phosphopantotheine.</text>
</comment>
<keyword evidence="3" id="KW-0436">Ligase</keyword>
<evidence type="ECO:0000256" key="1">
    <source>
        <dbReference type="ARBA" id="ARBA00022793"/>
    </source>
</evidence>
<feature type="domain" description="Flavoprotein" evidence="4">
    <location>
        <begin position="7"/>
        <end position="151"/>
    </location>
</feature>
<dbReference type="Gene3D" id="3.40.50.1950">
    <property type="entry name" value="Flavin prenyltransferase-like"/>
    <property type="match status" value="1"/>
</dbReference>
<dbReference type="GO" id="GO:0004632">
    <property type="term" value="F:phosphopantothenate--cysteine ligase activity"/>
    <property type="evidence" value="ECO:0007669"/>
    <property type="project" value="UniProtKB-EC"/>
</dbReference>
<sequence>MKAKFQLTLGISAGISGYKMVDFVKNLQRKNISVSVVMTENATRMFPAEMFSSVNNVKVCNLIVPDNFDYRPVIRDKKVEHISLADKTDVFLIAPATANIIGKAANGIADDYLTTLILAVTCPVIFAPSMNSNMWANSAVQENLKKLKKRGYFVINPDRGDLACGYTGVGRLKNTGYLEVYVSNLLEKRKQLLGKKILITSGATRQPIDQVRSINSEASGKMGKFLAEACYKRGAQVLLLRSQNAAETDYPFKQVTFSTVSDLSGILEKYSPLYDIIFHSSAVSDFIPDKTYKGKLTSSESFTVTFNPGEKIINKIKKWHPGIILIGFKAVFNPKEADLKKSVGDLFEKSRSDCIIINNVGRLDIGFASDYNEVKLVTPGGSEEIIKKNTKEIIAESILDALVSKKII</sequence>
<dbReference type="EMBL" id="MFJF01000005">
    <property type="protein sequence ID" value="OGG08019.1"/>
    <property type="molecule type" value="Genomic_DNA"/>
</dbReference>
<evidence type="ECO:0000256" key="2">
    <source>
        <dbReference type="ARBA" id="ARBA00023239"/>
    </source>
</evidence>
<dbReference type="PANTHER" id="PTHR14359">
    <property type="entry name" value="HOMO-OLIGOMERIC FLAVIN CONTAINING CYS DECARBOXYLASE FAMILY"/>
    <property type="match status" value="1"/>
</dbReference>
<keyword evidence="3" id="KW-0288">FMN</keyword>
<gene>
    <name evidence="6" type="ORF">A2777_01360</name>
</gene>
<dbReference type="GO" id="GO:0004633">
    <property type="term" value="F:phosphopantothenoylcysteine decarboxylase activity"/>
    <property type="evidence" value="ECO:0007669"/>
    <property type="project" value="UniProtKB-EC"/>
</dbReference>
<dbReference type="Pfam" id="PF02441">
    <property type="entry name" value="Flavoprotein"/>
    <property type="match status" value="1"/>
</dbReference>
<accession>A0A1F5Z6F1</accession>
<dbReference type="UniPathway" id="UPA00241">
    <property type="reaction ID" value="UER00353"/>
</dbReference>
<dbReference type="GO" id="GO:0071513">
    <property type="term" value="C:phosphopantothenoylcysteine decarboxylase complex"/>
    <property type="evidence" value="ECO:0007669"/>
    <property type="project" value="TreeGrafter"/>
</dbReference>
<evidence type="ECO:0000259" key="5">
    <source>
        <dbReference type="Pfam" id="PF04127"/>
    </source>
</evidence>
<dbReference type="EC" id="6.3.2.5" evidence="3"/>
<dbReference type="Pfam" id="PF04127">
    <property type="entry name" value="DFP"/>
    <property type="match status" value="1"/>
</dbReference>
<reference evidence="6 7" key="1">
    <citation type="journal article" date="2016" name="Nat. Commun.">
        <title>Thousands of microbial genomes shed light on interconnected biogeochemical processes in an aquifer system.</title>
        <authorList>
            <person name="Anantharaman K."/>
            <person name="Brown C.T."/>
            <person name="Hug L.A."/>
            <person name="Sharon I."/>
            <person name="Castelle C.J."/>
            <person name="Probst A.J."/>
            <person name="Thomas B.C."/>
            <person name="Singh A."/>
            <person name="Wilkins M.J."/>
            <person name="Karaoz U."/>
            <person name="Brodie E.L."/>
            <person name="Williams K.H."/>
            <person name="Hubbard S.S."/>
            <person name="Banfield J.F."/>
        </authorList>
    </citation>
    <scope>NUCLEOTIDE SEQUENCE [LARGE SCALE GENOMIC DNA]</scope>
</reference>
<comment type="pathway">
    <text evidence="3">Cofactor biosynthesis; coenzyme A biosynthesis; CoA from (R)-pantothenate: step 3/5.</text>
</comment>
<dbReference type="SUPFAM" id="SSF52507">
    <property type="entry name" value="Homo-oligomeric flavin-containing Cys decarboxylases, HFCD"/>
    <property type="match status" value="1"/>
</dbReference>
<dbReference type="InterPro" id="IPR007085">
    <property type="entry name" value="DNA/pantothenate-metab_flavo_C"/>
</dbReference>
<dbReference type="GO" id="GO:0010181">
    <property type="term" value="F:FMN binding"/>
    <property type="evidence" value="ECO:0007669"/>
    <property type="project" value="InterPro"/>
</dbReference>
<dbReference type="AlphaFoldDB" id="A0A1F5Z6F1"/>
<dbReference type="GO" id="GO:0015937">
    <property type="term" value="P:coenzyme A biosynthetic process"/>
    <property type="evidence" value="ECO:0007669"/>
    <property type="project" value="UniProtKB-UniPathway"/>
</dbReference>
<evidence type="ECO:0000259" key="4">
    <source>
        <dbReference type="Pfam" id="PF02441"/>
    </source>
</evidence>
<comment type="cofactor">
    <cofactor evidence="3">
        <name>FMN</name>
        <dbReference type="ChEBI" id="CHEBI:58210"/>
    </cofactor>
</comment>
<evidence type="ECO:0000256" key="3">
    <source>
        <dbReference type="RuleBase" id="RU364078"/>
    </source>
</evidence>
<keyword evidence="1 3" id="KW-0210">Decarboxylase</keyword>
<dbReference type="InterPro" id="IPR036551">
    <property type="entry name" value="Flavin_trans-like"/>
</dbReference>
<comment type="similarity">
    <text evidence="3">In the C-terminal section; belongs to the PPC synthetase family.</text>
</comment>
<dbReference type="InterPro" id="IPR005252">
    <property type="entry name" value="CoaBC"/>
</dbReference>
<dbReference type="NCBIfam" id="TIGR00521">
    <property type="entry name" value="coaBC_dfp"/>
    <property type="match status" value="1"/>
</dbReference>
<keyword evidence="3" id="KW-0285">Flavoprotein</keyword>
<comment type="catalytic activity">
    <reaction evidence="3">
        <text>N-[(R)-4-phosphopantothenoyl]-L-cysteine + H(+) = (R)-4'-phosphopantetheine + CO2</text>
        <dbReference type="Rhea" id="RHEA:16793"/>
        <dbReference type="ChEBI" id="CHEBI:15378"/>
        <dbReference type="ChEBI" id="CHEBI:16526"/>
        <dbReference type="ChEBI" id="CHEBI:59458"/>
        <dbReference type="ChEBI" id="CHEBI:61723"/>
        <dbReference type="EC" id="4.1.1.36"/>
    </reaction>
</comment>
<comment type="pathway">
    <text evidence="3">Cofactor biosynthesis; coenzyme A biosynthesis; CoA from (R)-pantothenate: step 2/5.</text>
</comment>
<evidence type="ECO:0000313" key="7">
    <source>
        <dbReference type="Proteomes" id="UP000177354"/>
    </source>
</evidence>
<dbReference type="InterPro" id="IPR003382">
    <property type="entry name" value="Flavoprotein"/>
</dbReference>
<dbReference type="Gene3D" id="3.40.50.10300">
    <property type="entry name" value="CoaB-like"/>
    <property type="match status" value="1"/>
</dbReference>
<evidence type="ECO:0000313" key="6">
    <source>
        <dbReference type="EMBL" id="OGG08019.1"/>
    </source>
</evidence>
<proteinExistence type="inferred from homology"/>